<dbReference type="Proteomes" id="UP001056778">
    <property type="component" value="Chromosome 7"/>
</dbReference>
<accession>A0ACB9SRG4</accession>
<dbReference type="EMBL" id="CM043021">
    <property type="protein sequence ID" value="KAI4457567.1"/>
    <property type="molecule type" value="Genomic_DNA"/>
</dbReference>
<evidence type="ECO:0000313" key="2">
    <source>
        <dbReference type="Proteomes" id="UP001056778"/>
    </source>
</evidence>
<name>A0ACB9SRG4_HOLOL</name>
<gene>
    <name evidence="1" type="ORF">MML48_7g00017273</name>
</gene>
<proteinExistence type="predicted"/>
<keyword evidence="2" id="KW-1185">Reference proteome</keyword>
<organism evidence="1 2">
    <name type="scientific">Holotrichia oblita</name>
    <name type="common">Chafer beetle</name>
    <dbReference type="NCBI Taxonomy" id="644536"/>
    <lineage>
        <taxon>Eukaryota</taxon>
        <taxon>Metazoa</taxon>
        <taxon>Ecdysozoa</taxon>
        <taxon>Arthropoda</taxon>
        <taxon>Hexapoda</taxon>
        <taxon>Insecta</taxon>
        <taxon>Pterygota</taxon>
        <taxon>Neoptera</taxon>
        <taxon>Endopterygota</taxon>
        <taxon>Coleoptera</taxon>
        <taxon>Polyphaga</taxon>
        <taxon>Scarabaeiformia</taxon>
        <taxon>Scarabaeidae</taxon>
        <taxon>Melolonthinae</taxon>
        <taxon>Holotrichia</taxon>
    </lineage>
</organism>
<sequence>MPFTHLEKCDMMECYIVCNKNSLQARERYGVLFPTRNLPDRRSNKLKPFWLSITEKETLPVLDFLAAALMSAEYDRALSRALAMPECPVVPFFGAFLRELREILATPPNIHDVHASGSVGVGDSQPHPPKVSKSELRRERDQQQRQVFISDYNGEDHHFTKIGPGGLINLEKIYRTQAVMDHISHCHQHYHTRNRLGPTATLADYLKSTVSCKLRVLAASPPERIEHDEEYECDVDDYHPVQPLIHDHGVSFVCLSSAYTKVDQHVIQILHHGSTAVIWEGMETPPPPGPKGVLLYLRLDRSSTVLTWVRPSWSGLKSGVGNDADPFSTDFNLSFNPEETLAPGLLTKLALQATGDQSTGATLDDGFLDLFAVKEVHLGGKDAEKDLELAAVARRYGLNHCAGNECGLSILYGYGLSDNRLLYIVCPPAICRVWFSGLCWIISGLSRQNNLSDRRLLWLREQYMQLYHEDGYCCGPLAADAIRSFGGRDWSIAGISQTSGQPSETSGLRREVSMKVKKKHLISNQTFRDKSLKHQFIEPTTMCMESSYWRNPTHHRQSTPTTFSEHQPDVARHHSLGHLAYTSSQPKFERERHGSTEHLWHGRKFIPHSLLNEHYYINLILTPYLCGGSLLIRKDLRDLFEQLAISYRSLAVNTPSPKVNGVKGKPETVKKPQKLGLLTRNSRGELDGTVVNSRKKIFDAIAAASIFTNCAGIDTNNSQVITLSTFTKFLETRQMEIWSEEDIKALIRRHEPDPTLRQQNCLSFEGFARYLMDRDNFAFVNERETPVEPDMNRPMSTYYIASSHNTYLTGHQLKGESSVELYSQVLLTGCRCVELDCWDGDDGYPMIYHGHTFTTKIPFNAVVESIDKNAFVASPYPVILSIENHCSLQQQSRMAHTFQWVLLPKTFPGSVESPSDDVARDITRTPSPKPGPSKSAQRHFISPEQITPFPKAQHRKLATGGRKRGKSMIATDTPEKKELEEKMKMNIPKKAAKTVKSGVFKEKKTVAAENSSNEDTEKISTKDLSSDYEEGEDSDEYLRIAEKPLQAIMAATESPRPIGISHAISKGSSTKRPNPDDKLKKRSSQISKDLSDLVVYVQAIKFRGLNTISPNSSVKHKQRPGMSSSGSSIVTSSSTSTASNISFSAQTGTESDTTVFESEAKAQRPNANVACYHCSSINENTAKKLCRKQSLALVAHTQTQLMRTYPAGMRIDSSNFNPVIFWSFGIQMAALNYQTDDLAMQLNTALFESNGKCGFVSKPNVMWDRSHVMYRRFNPWDKEFDGLHSCQIVLNIVSGQYVCQTNVNVSTYVEVEIIGIPVDCNKQKTKIVQKNALNPIWNDTFHFRVLFHDLAFLRINVLDGTTNHLLAHRILPLKCLKPGYRHIRLRSAQNKNLNMSTLFIYSRVEEESLENNENRDTLDRVQTDIKEKPSDITMDSTYVGISGTPLCMKRKMFFLMVYGVVSEEPYTILKITQESTTQDVLILALQKAGQSLDKINDYILVEEVARGWEKKDHNLPATQRVLDLHERPLQAQSQWKGEGRFILKRMGDDPSSRAWLSSIRSVANREREARKSDGAPSNAWEENDTFLVCIYNVSPEIPYAILKVPLNACAQDVLAQALVKARRMEDPTNFVIVEELEWGGASHNIQLRALSDDENVYSAQSHWQTIGRFIMQDRAAATPNTLRKNRLTSTLRLATLDRISRGLSAARNVASNSIKVPVQVALSDPTTSSKFKSKTGEDSRKGMLRGKVHSEKDTHSTSVQQKSQCQREVHSEGETLSDDDTKESDLLSTVSRLKKVSLRKLKEWKS</sequence>
<evidence type="ECO:0000313" key="1">
    <source>
        <dbReference type="EMBL" id="KAI4457567.1"/>
    </source>
</evidence>
<protein>
    <submittedName>
        <fullName evidence="1">Phosphoinositide-specific phospholipase c family protein</fullName>
    </submittedName>
</protein>
<reference evidence="1" key="1">
    <citation type="submission" date="2022-04" db="EMBL/GenBank/DDBJ databases">
        <title>Chromosome-scale genome assembly of Holotrichia oblita Faldermann.</title>
        <authorList>
            <person name="Rongchong L."/>
        </authorList>
    </citation>
    <scope>NUCLEOTIDE SEQUENCE</scope>
    <source>
        <strain evidence="1">81SQS9</strain>
    </source>
</reference>
<comment type="caution">
    <text evidence="1">The sequence shown here is derived from an EMBL/GenBank/DDBJ whole genome shotgun (WGS) entry which is preliminary data.</text>
</comment>